<sequence>MENSGLEVSSIKSPNLPAASSETSSSGSKAPGEDDEIGLSISEPGSSSPQYLHGLRLWIVGSSIALSLFLATAEITIISTSLVTINEHLEGREQSTWIITSYLLTFTGFLATWAKCSDAFGLKSALLSSLLLFIAFSGGCGAAQSIDQLLIRIVPPAKYDTAGAVGSGVLTLALILGSLIGGGISSSGAWRWIFLFNVPAGGLAWIMLCLLVPRNFARRGTTRRSDELVRHTQSQLREFLTHADSVGCLLLLAFSMLLVAALEEANVRYAWSSGIIIGFLAGSGVLLAAFLGWEWTLSTRRHMRMEPMLPWQLFKSRVVLGIVIGFFLTGPAVTILYIELPQRFQTVNNFSAIQAGVRVLAFGAGSPVGAICCTILAGRLATPFVYLTLAGSVLQIVGAFLLSSVPATVDAWPGEYGYMALTGLGTGISIAALYMCLPIVVSEHDQAIAMGLTLQARMLGASLGVAIVNSILVNYVKGHLPPTEAVADPNHLAGLPVEVQNTVRTVYATGYNHQMYTVGACGVAQLFAVVLMWKKDQVRFVRQVKVNRSLVEPESLAT</sequence>
<protein>
    <recommendedName>
        <fullName evidence="9">Major facilitator superfamily (MFS) profile domain-containing protein</fullName>
    </recommendedName>
</protein>
<dbReference type="GO" id="GO:0022857">
    <property type="term" value="F:transmembrane transporter activity"/>
    <property type="evidence" value="ECO:0007669"/>
    <property type="project" value="InterPro"/>
</dbReference>
<dbReference type="Pfam" id="PF07690">
    <property type="entry name" value="MFS_1"/>
    <property type="match status" value="1"/>
</dbReference>
<keyword evidence="8" id="KW-1185">Reference proteome</keyword>
<feature type="transmembrane region" description="Helical" evidence="6">
    <location>
        <begin position="57"/>
        <end position="85"/>
    </location>
</feature>
<evidence type="ECO:0000256" key="6">
    <source>
        <dbReference type="SAM" id="Phobius"/>
    </source>
</evidence>
<dbReference type="SUPFAM" id="SSF103473">
    <property type="entry name" value="MFS general substrate transporter"/>
    <property type="match status" value="1"/>
</dbReference>
<dbReference type="VEuPathDB" id="FungiDB:ASPCADRAFT_152428"/>
<evidence type="ECO:0000313" key="8">
    <source>
        <dbReference type="Proteomes" id="UP000188318"/>
    </source>
</evidence>
<evidence type="ECO:0000256" key="3">
    <source>
        <dbReference type="ARBA" id="ARBA00022989"/>
    </source>
</evidence>
<dbReference type="GO" id="GO:0005886">
    <property type="term" value="C:plasma membrane"/>
    <property type="evidence" value="ECO:0007669"/>
    <property type="project" value="TreeGrafter"/>
</dbReference>
<feature type="transmembrane region" description="Helical" evidence="6">
    <location>
        <begin position="384"/>
        <end position="404"/>
    </location>
</feature>
<feature type="transmembrane region" description="Helical" evidence="6">
    <location>
        <begin position="97"/>
        <end position="114"/>
    </location>
</feature>
<feature type="transmembrane region" description="Helical" evidence="6">
    <location>
        <begin position="190"/>
        <end position="213"/>
    </location>
</feature>
<dbReference type="Gene3D" id="1.20.1250.20">
    <property type="entry name" value="MFS general substrate transporter like domains"/>
    <property type="match status" value="1"/>
</dbReference>
<dbReference type="Gene3D" id="1.20.1720.10">
    <property type="entry name" value="Multidrug resistance protein D"/>
    <property type="match status" value="1"/>
</dbReference>
<dbReference type="OrthoDB" id="440553at2759"/>
<comment type="subcellular location">
    <subcellularLocation>
        <location evidence="1">Membrane</location>
        <topology evidence="1">Multi-pass membrane protein</topology>
    </subcellularLocation>
</comment>
<evidence type="ECO:0000313" key="7">
    <source>
        <dbReference type="EMBL" id="OOF92814.1"/>
    </source>
</evidence>
<evidence type="ECO:0000256" key="1">
    <source>
        <dbReference type="ARBA" id="ARBA00004141"/>
    </source>
</evidence>
<dbReference type="STRING" id="602072.A0A1R3REB4"/>
<feature type="transmembrane region" description="Helical" evidence="6">
    <location>
        <begin position="164"/>
        <end position="184"/>
    </location>
</feature>
<organism evidence="7 8">
    <name type="scientific">Aspergillus carbonarius (strain ITEM 5010)</name>
    <dbReference type="NCBI Taxonomy" id="602072"/>
    <lineage>
        <taxon>Eukaryota</taxon>
        <taxon>Fungi</taxon>
        <taxon>Dikarya</taxon>
        <taxon>Ascomycota</taxon>
        <taxon>Pezizomycotina</taxon>
        <taxon>Eurotiomycetes</taxon>
        <taxon>Eurotiomycetidae</taxon>
        <taxon>Eurotiales</taxon>
        <taxon>Aspergillaceae</taxon>
        <taxon>Aspergillus</taxon>
        <taxon>Aspergillus subgen. Circumdati</taxon>
    </lineage>
</organism>
<dbReference type="AlphaFoldDB" id="A0A1R3REB4"/>
<keyword evidence="2 6" id="KW-0812">Transmembrane</keyword>
<name>A0A1R3REB4_ASPC5</name>
<dbReference type="InterPro" id="IPR036259">
    <property type="entry name" value="MFS_trans_sf"/>
</dbReference>
<gene>
    <name evidence="7" type="ORF">ASPCADRAFT_152428</name>
</gene>
<evidence type="ECO:0008006" key="9">
    <source>
        <dbReference type="Google" id="ProtNLM"/>
    </source>
</evidence>
<accession>A0A1R3REB4</accession>
<feature type="compositionally biased region" description="Polar residues" evidence="5">
    <location>
        <begin position="1"/>
        <end position="13"/>
    </location>
</feature>
<proteinExistence type="predicted"/>
<keyword evidence="3 6" id="KW-1133">Transmembrane helix</keyword>
<feature type="transmembrane region" description="Helical" evidence="6">
    <location>
        <begin position="458"/>
        <end position="476"/>
    </location>
</feature>
<reference evidence="8" key="1">
    <citation type="journal article" date="2017" name="Genome Biol.">
        <title>Comparative genomics reveals high biological diversity and specific adaptations in the industrially and medically important fungal genus Aspergillus.</title>
        <authorList>
            <person name="de Vries R.P."/>
            <person name="Riley R."/>
            <person name="Wiebenga A."/>
            <person name="Aguilar-Osorio G."/>
            <person name="Amillis S."/>
            <person name="Uchima C.A."/>
            <person name="Anderluh G."/>
            <person name="Asadollahi M."/>
            <person name="Askin M."/>
            <person name="Barry K."/>
            <person name="Battaglia E."/>
            <person name="Bayram O."/>
            <person name="Benocci T."/>
            <person name="Braus-Stromeyer S.A."/>
            <person name="Caldana C."/>
            <person name="Canovas D."/>
            <person name="Cerqueira G.C."/>
            <person name="Chen F."/>
            <person name="Chen W."/>
            <person name="Choi C."/>
            <person name="Clum A."/>
            <person name="Dos Santos R.A."/>
            <person name="Damasio A.R."/>
            <person name="Diallinas G."/>
            <person name="Emri T."/>
            <person name="Fekete E."/>
            <person name="Flipphi M."/>
            <person name="Freyberg S."/>
            <person name="Gallo A."/>
            <person name="Gournas C."/>
            <person name="Habgood R."/>
            <person name="Hainaut M."/>
            <person name="Harispe M.L."/>
            <person name="Henrissat B."/>
            <person name="Hilden K.S."/>
            <person name="Hope R."/>
            <person name="Hossain A."/>
            <person name="Karabika E."/>
            <person name="Karaffa L."/>
            <person name="Karanyi Z."/>
            <person name="Krasevec N."/>
            <person name="Kuo A."/>
            <person name="Kusch H."/>
            <person name="LaButti K."/>
            <person name="Lagendijk E.L."/>
            <person name="Lapidus A."/>
            <person name="Levasseur A."/>
            <person name="Lindquist E."/>
            <person name="Lipzen A."/>
            <person name="Logrieco A.F."/>
            <person name="MacCabe A."/>
            <person name="Maekelae M.R."/>
            <person name="Malavazi I."/>
            <person name="Melin P."/>
            <person name="Meyer V."/>
            <person name="Mielnichuk N."/>
            <person name="Miskei M."/>
            <person name="Molnar A.P."/>
            <person name="Mule G."/>
            <person name="Ngan C.Y."/>
            <person name="Orejas M."/>
            <person name="Orosz E."/>
            <person name="Ouedraogo J.P."/>
            <person name="Overkamp K.M."/>
            <person name="Park H.-S."/>
            <person name="Perrone G."/>
            <person name="Piumi F."/>
            <person name="Punt P.J."/>
            <person name="Ram A.F."/>
            <person name="Ramon A."/>
            <person name="Rauscher S."/>
            <person name="Record E."/>
            <person name="Riano-Pachon D.M."/>
            <person name="Robert V."/>
            <person name="Roehrig J."/>
            <person name="Ruller R."/>
            <person name="Salamov A."/>
            <person name="Salih N.S."/>
            <person name="Samson R.A."/>
            <person name="Sandor E."/>
            <person name="Sanguinetti M."/>
            <person name="Schuetze T."/>
            <person name="Sepcic K."/>
            <person name="Shelest E."/>
            <person name="Sherlock G."/>
            <person name="Sophianopoulou V."/>
            <person name="Squina F.M."/>
            <person name="Sun H."/>
            <person name="Susca A."/>
            <person name="Todd R.B."/>
            <person name="Tsang A."/>
            <person name="Unkles S.E."/>
            <person name="van de Wiele N."/>
            <person name="van Rossen-Uffink D."/>
            <person name="Oliveira J.V."/>
            <person name="Vesth T.C."/>
            <person name="Visser J."/>
            <person name="Yu J.-H."/>
            <person name="Zhou M."/>
            <person name="Andersen M.R."/>
            <person name="Archer D.B."/>
            <person name="Baker S.E."/>
            <person name="Benoit I."/>
            <person name="Brakhage A.A."/>
            <person name="Braus G.H."/>
            <person name="Fischer R."/>
            <person name="Frisvad J.C."/>
            <person name="Goldman G.H."/>
            <person name="Houbraken J."/>
            <person name="Oakley B."/>
            <person name="Pocsi I."/>
            <person name="Scazzocchio C."/>
            <person name="Seiboth B."/>
            <person name="vanKuyk P.A."/>
            <person name="Wortman J."/>
            <person name="Dyer P.S."/>
            <person name="Grigoriev I.V."/>
        </authorList>
    </citation>
    <scope>NUCLEOTIDE SEQUENCE [LARGE SCALE GENOMIC DNA]</scope>
    <source>
        <strain evidence="8">ITEM 5010</strain>
    </source>
</reference>
<keyword evidence="4 6" id="KW-0472">Membrane</keyword>
<feature type="region of interest" description="Disordered" evidence="5">
    <location>
        <begin position="1"/>
        <end position="40"/>
    </location>
</feature>
<feature type="transmembrane region" description="Helical" evidence="6">
    <location>
        <begin position="515"/>
        <end position="533"/>
    </location>
</feature>
<feature type="transmembrane region" description="Helical" evidence="6">
    <location>
        <begin position="318"/>
        <end position="338"/>
    </location>
</feature>
<feature type="transmembrane region" description="Helical" evidence="6">
    <location>
        <begin position="239"/>
        <end position="262"/>
    </location>
</feature>
<feature type="transmembrane region" description="Helical" evidence="6">
    <location>
        <begin position="358"/>
        <end position="377"/>
    </location>
</feature>
<feature type="transmembrane region" description="Helical" evidence="6">
    <location>
        <begin position="274"/>
        <end position="297"/>
    </location>
</feature>
<dbReference type="OMA" id="AWPGEYG"/>
<dbReference type="Proteomes" id="UP000188318">
    <property type="component" value="Unassembled WGS sequence"/>
</dbReference>
<dbReference type="PANTHER" id="PTHR23501:SF43">
    <property type="entry name" value="MULTIDRUG TRANSPORTER, PUTATIVE (AFU_ORTHOLOGUE AFUA_6G03040)-RELATED"/>
    <property type="match status" value="1"/>
</dbReference>
<dbReference type="PANTHER" id="PTHR23501">
    <property type="entry name" value="MAJOR FACILITATOR SUPERFAMILY"/>
    <property type="match status" value="1"/>
</dbReference>
<dbReference type="InterPro" id="IPR011701">
    <property type="entry name" value="MFS"/>
</dbReference>
<evidence type="ECO:0000256" key="5">
    <source>
        <dbReference type="SAM" id="MobiDB-lite"/>
    </source>
</evidence>
<dbReference type="EMBL" id="KV907506">
    <property type="protein sequence ID" value="OOF92814.1"/>
    <property type="molecule type" value="Genomic_DNA"/>
</dbReference>
<feature type="transmembrane region" description="Helical" evidence="6">
    <location>
        <begin position="416"/>
        <end position="437"/>
    </location>
</feature>
<evidence type="ECO:0000256" key="2">
    <source>
        <dbReference type="ARBA" id="ARBA00022692"/>
    </source>
</evidence>
<feature type="transmembrane region" description="Helical" evidence="6">
    <location>
        <begin position="120"/>
        <end position="143"/>
    </location>
</feature>
<evidence type="ECO:0000256" key="4">
    <source>
        <dbReference type="ARBA" id="ARBA00023136"/>
    </source>
</evidence>